<evidence type="ECO:0000313" key="1">
    <source>
        <dbReference type="EMBL" id="KAK1671519.1"/>
    </source>
</evidence>
<accession>A0AAJ0AE24</accession>
<dbReference type="RefSeq" id="XP_060425522.1">
    <property type="nucleotide sequence ID" value="XM_060580673.1"/>
</dbReference>
<dbReference type="GeneID" id="85465199"/>
<protein>
    <submittedName>
        <fullName evidence="1">Uncharacterized protein</fullName>
    </submittedName>
</protein>
<dbReference type="EMBL" id="JAHMHR010000046">
    <property type="protein sequence ID" value="KAK1671519.1"/>
    <property type="molecule type" value="Genomic_DNA"/>
</dbReference>
<keyword evidence="2" id="KW-1185">Reference proteome</keyword>
<sequence>MRTMGPCGTMGLEEVPLQLLMHLSVSFGYITDAFLLTRMDVIDTELYKSIGNVEARNLNLKIVIAV</sequence>
<reference evidence="1" key="1">
    <citation type="submission" date="2021-06" db="EMBL/GenBank/DDBJ databases">
        <title>Comparative genomics, transcriptomics and evolutionary studies reveal genomic signatures of adaptation to plant cell wall in hemibiotrophic fungi.</title>
        <authorList>
            <consortium name="DOE Joint Genome Institute"/>
            <person name="Baroncelli R."/>
            <person name="Diaz J.F."/>
            <person name="Benocci T."/>
            <person name="Peng M."/>
            <person name="Battaglia E."/>
            <person name="Haridas S."/>
            <person name="Andreopoulos W."/>
            <person name="Labutti K."/>
            <person name="Pangilinan J."/>
            <person name="Floch G.L."/>
            <person name="Makela M.R."/>
            <person name="Henrissat B."/>
            <person name="Grigoriev I.V."/>
            <person name="Crouch J.A."/>
            <person name="De Vries R.P."/>
            <person name="Sukno S.A."/>
            <person name="Thon M.R."/>
        </authorList>
    </citation>
    <scope>NUCLEOTIDE SEQUENCE</scope>
    <source>
        <strain evidence="1">CBS 193.32</strain>
    </source>
</reference>
<evidence type="ECO:0000313" key="2">
    <source>
        <dbReference type="Proteomes" id="UP001224890"/>
    </source>
</evidence>
<dbReference type="Proteomes" id="UP001224890">
    <property type="component" value="Unassembled WGS sequence"/>
</dbReference>
<proteinExistence type="predicted"/>
<comment type="caution">
    <text evidence="1">The sequence shown here is derived from an EMBL/GenBank/DDBJ whole genome shotgun (WGS) entry which is preliminary data.</text>
</comment>
<name>A0AAJ0AE24_9PEZI</name>
<gene>
    <name evidence="1" type="ORF">BDP55DRAFT_752714</name>
</gene>
<organism evidence="1 2">
    <name type="scientific">Colletotrichum godetiae</name>
    <dbReference type="NCBI Taxonomy" id="1209918"/>
    <lineage>
        <taxon>Eukaryota</taxon>
        <taxon>Fungi</taxon>
        <taxon>Dikarya</taxon>
        <taxon>Ascomycota</taxon>
        <taxon>Pezizomycotina</taxon>
        <taxon>Sordariomycetes</taxon>
        <taxon>Hypocreomycetidae</taxon>
        <taxon>Glomerellales</taxon>
        <taxon>Glomerellaceae</taxon>
        <taxon>Colletotrichum</taxon>
        <taxon>Colletotrichum acutatum species complex</taxon>
    </lineage>
</organism>
<dbReference type="AlphaFoldDB" id="A0AAJ0AE24"/>